<dbReference type="EMBL" id="VSSQ01115465">
    <property type="protein sequence ID" value="MPN50887.1"/>
    <property type="molecule type" value="Genomic_DNA"/>
</dbReference>
<evidence type="ECO:0000256" key="5">
    <source>
        <dbReference type="ARBA" id="ARBA00023136"/>
    </source>
</evidence>
<protein>
    <submittedName>
        <fullName evidence="7">Uncharacterized protein</fullName>
    </submittedName>
</protein>
<feature type="transmembrane region" description="Helical" evidence="6">
    <location>
        <begin position="63"/>
        <end position="86"/>
    </location>
</feature>
<comment type="caution">
    <text evidence="7">The sequence shown here is derived from an EMBL/GenBank/DDBJ whole genome shotgun (WGS) entry which is preliminary data.</text>
</comment>
<reference evidence="7" key="1">
    <citation type="submission" date="2019-08" db="EMBL/GenBank/DDBJ databases">
        <authorList>
            <person name="Kucharzyk K."/>
            <person name="Murdoch R.W."/>
            <person name="Higgins S."/>
            <person name="Loffler F."/>
        </authorList>
    </citation>
    <scope>NUCLEOTIDE SEQUENCE</scope>
</reference>
<accession>A0A645IHX1</accession>
<dbReference type="GO" id="GO:0005886">
    <property type="term" value="C:plasma membrane"/>
    <property type="evidence" value="ECO:0007669"/>
    <property type="project" value="UniProtKB-SubCell"/>
</dbReference>
<keyword evidence="2" id="KW-1003">Cell membrane</keyword>
<proteinExistence type="predicted"/>
<evidence type="ECO:0000313" key="7">
    <source>
        <dbReference type="EMBL" id="MPN50887.1"/>
    </source>
</evidence>
<evidence type="ECO:0000256" key="4">
    <source>
        <dbReference type="ARBA" id="ARBA00022989"/>
    </source>
</evidence>
<evidence type="ECO:0000256" key="2">
    <source>
        <dbReference type="ARBA" id="ARBA00022475"/>
    </source>
</evidence>
<keyword evidence="4 6" id="KW-1133">Transmembrane helix</keyword>
<evidence type="ECO:0000256" key="3">
    <source>
        <dbReference type="ARBA" id="ARBA00022692"/>
    </source>
</evidence>
<gene>
    <name evidence="7" type="ORF">SDC9_198527</name>
</gene>
<comment type="subcellular location">
    <subcellularLocation>
        <location evidence="1">Cell membrane</location>
        <topology evidence="1">Multi-pass membrane protein</topology>
    </subcellularLocation>
</comment>
<keyword evidence="5 6" id="KW-0472">Membrane</keyword>
<sequence length="95" mass="10704">MPAFLRVAIFFGLYYFVPQIHVKKLPALSGAVITGLVWQIVTIVLISYLKLSMARYEIVYGSLAKIIALLAWIYFSGWIILFGAHLTSSIDRHTS</sequence>
<dbReference type="PANTHER" id="PTHR30213:SF0">
    <property type="entry name" value="UPF0761 MEMBRANE PROTEIN YIHY"/>
    <property type="match status" value="1"/>
</dbReference>
<name>A0A645IHX1_9ZZZZ</name>
<dbReference type="PANTHER" id="PTHR30213">
    <property type="entry name" value="INNER MEMBRANE PROTEIN YHJD"/>
    <property type="match status" value="1"/>
</dbReference>
<organism evidence="7">
    <name type="scientific">bioreactor metagenome</name>
    <dbReference type="NCBI Taxonomy" id="1076179"/>
    <lineage>
        <taxon>unclassified sequences</taxon>
        <taxon>metagenomes</taxon>
        <taxon>ecological metagenomes</taxon>
    </lineage>
</organism>
<dbReference type="InterPro" id="IPR017039">
    <property type="entry name" value="Virul_fac_BrkB"/>
</dbReference>
<evidence type="ECO:0000256" key="6">
    <source>
        <dbReference type="SAM" id="Phobius"/>
    </source>
</evidence>
<evidence type="ECO:0000256" key="1">
    <source>
        <dbReference type="ARBA" id="ARBA00004651"/>
    </source>
</evidence>
<feature type="transmembrane region" description="Helical" evidence="6">
    <location>
        <begin position="28"/>
        <end position="51"/>
    </location>
</feature>
<dbReference type="AlphaFoldDB" id="A0A645IHX1"/>
<keyword evidence="3 6" id="KW-0812">Transmembrane</keyword>
<dbReference type="Pfam" id="PF03631">
    <property type="entry name" value="Virul_fac_BrkB"/>
    <property type="match status" value="1"/>
</dbReference>